<feature type="transmembrane region" description="Helical" evidence="5">
    <location>
        <begin position="275"/>
        <end position="295"/>
    </location>
</feature>
<keyword evidence="7" id="KW-1185">Reference proteome</keyword>
<feature type="transmembrane region" description="Helical" evidence="5">
    <location>
        <begin position="74"/>
        <end position="93"/>
    </location>
</feature>
<feature type="transmembrane region" description="Helical" evidence="5">
    <location>
        <begin position="44"/>
        <end position="67"/>
    </location>
</feature>
<keyword evidence="4 5" id="KW-0472">Membrane</keyword>
<feature type="transmembrane region" description="Helical" evidence="5">
    <location>
        <begin position="105"/>
        <end position="127"/>
    </location>
</feature>
<dbReference type="PANTHER" id="PTHR31465">
    <property type="entry name" value="PROTEIN RTA1-RELATED"/>
    <property type="match status" value="1"/>
</dbReference>
<comment type="subcellular location">
    <subcellularLocation>
        <location evidence="1">Membrane</location>
        <topology evidence="1">Multi-pass membrane protein</topology>
    </subcellularLocation>
</comment>
<reference evidence="6 7" key="1">
    <citation type="submission" date="2024-06" db="EMBL/GenBank/DDBJ databases">
        <title>Complete genome of Phlyctema vagabunda strain 19-DSS-EL-015.</title>
        <authorList>
            <person name="Fiorenzani C."/>
        </authorList>
    </citation>
    <scope>NUCLEOTIDE SEQUENCE [LARGE SCALE GENOMIC DNA]</scope>
    <source>
        <strain evidence="6 7">19-DSS-EL-015</strain>
    </source>
</reference>
<keyword evidence="3 5" id="KW-1133">Transmembrane helix</keyword>
<sequence>MASFVGDTIQLIARADRGKNETLLQCTLATCPISSSYYFYRVSLGANATFLALFSISLLAFIITYAVTRRATAFTFAMCAGTVLEVIGYVGRIQSWNNQWEEAGFLMQIVCLTIAPAFMAGGIYLCLRRIVYAFGPENSRISPEAYTRIFIPCDLASLLLQAAGGGLASAASHSDRSPETGNNIMIAGLAFQVLTLLVFMTLCVDFGLRTYRRHRSMGQEAFDQNPMYVKLREGWKFRGFVAALALATICIFWRSVYRCAELGEGWTGHLIKQQWLFVGFEGVMVIVACFALNFFNPAFAFKEAMDGLGGLGSKKKIKKQEAVRQHEVVVGEKNASASNSDVERSRHEV</sequence>
<name>A0ABR4PGC7_9HELO</name>
<dbReference type="Pfam" id="PF04479">
    <property type="entry name" value="RTA1"/>
    <property type="match status" value="1"/>
</dbReference>
<feature type="transmembrane region" description="Helical" evidence="5">
    <location>
        <begin position="148"/>
        <end position="172"/>
    </location>
</feature>
<evidence type="ECO:0000256" key="4">
    <source>
        <dbReference type="ARBA" id="ARBA00023136"/>
    </source>
</evidence>
<proteinExistence type="predicted"/>
<evidence type="ECO:0000313" key="6">
    <source>
        <dbReference type="EMBL" id="KAL3422373.1"/>
    </source>
</evidence>
<evidence type="ECO:0000256" key="3">
    <source>
        <dbReference type="ARBA" id="ARBA00022989"/>
    </source>
</evidence>
<organism evidence="6 7">
    <name type="scientific">Phlyctema vagabunda</name>
    <dbReference type="NCBI Taxonomy" id="108571"/>
    <lineage>
        <taxon>Eukaryota</taxon>
        <taxon>Fungi</taxon>
        <taxon>Dikarya</taxon>
        <taxon>Ascomycota</taxon>
        <taxon>Pezizomycotina</taxon>
        <taxon>Leotiomycetes</taxon>
        <taxon>Helotiales</taxon>
        <taxon>Dermateaceae</taxon>
        <taxon>Phlyctema</taxon>
    </lineage>
</organism>
<feature type="transmembrane region" description="Helical" evidence="5">
    <location>
        <begin position="184"/>
        <end position="208"/>
    </location>
</feature>
<protein>
    <submittedName>
        <fullName evidence="6">RTA1 like protein</fullName>
    </submittedName>
</protein>
<dbReference type="InterPro" id="IPR007568">
    <property type="entry name" value="RTA1"/>
</dbReference>
<comment type="caution">
    <text evidence="6">The sequence shown here is derived from an EMBL/GenBank/DDBJ whole genome shotgun (WGS) entry which is preliminary data.</text>
</comment>
<keyword evidence="2 5" id="KW-0812">Transmembrane</keyword>
<dbReference type="PANTHER" id="PTHR31465:SF7">
    <property type="entry name" value="SPHINGOID LONG-CHAIN BASE TRANSPORTER RSB1"/>
    <property type="match status" value="1"/>
</dbReference>
<evidence type="ECO:0000313" key="7">
    <source>
        <dbReference type="Proteomes" id="UP001629113"/>
    </source>
</evidence>
<accession>A0ABR4PGC7</accession>
<evidence type="ECO:0000256" key="2">
    <source>
        <dbReference type="ARBA" id="ARBA00022692"/>
    </source>
</evidence>
<dbReference type="Proteomes" id="UP001629113">
    <property type="component" value="Unassembled WGS sequence"/>
</dbReference>
<evidence type="ECO:0000256" key="1">
    <source>
        <dbReference type="ARBA" id="ARBA00004141"/>
    </source>
</evidence>
<dbReference type="EMBL" id="JBFCZG010000005">
    <property type="protein sequence ID" value="KAL3422373.1"/>
    <property type="molecule type" value="Genomic_DNA"/>
</dbReference>
<feature type="transmembrane region" description="Helical" evidence="5">
    <location>
        <begin position="237"/>
        <end position="255"/>
    </location>
</feature>
<evidence type="ECO:0000256" key="5">
    <source>
        <dbReference type="SAM" id="Phobius"/>
    </source>
</evidence>
<gene>
    <name evidence="6" type="ORF">PVAG01_06528</name>
</gene>